<name>A0A6I8M527_9PSEU</name>
<dbReference type="Gene3D" id="1.10.10.10">
    <property type="entry name" value="Winged helix-like DNA-binding domain superfamily/Winged helix DNA-binding domain"/>
    <property type="match status" value="1"/>
</dbReference>
<dbReference type="RefSeq" id="WP_155547695.1">
    <property type="nucleotide sequence ID" value="NZ_CABVGP010000003.1"/>
</dbReference>
<keyword evidence="3" id="KW-1185">Reference proteome</keyword>
<dbReference type="AlphaFoldDB" id="A0A6I8M527"/>
<gene>
    <name evidence="2" type="ORF">AA23TX_07660</name>
</gene>
<dbReference type="EMBL" id="CABVGP010000003">
    <property type="protein sequence ID" value="VVJ22743.1"/>
    <property type="molecule type" value="Genomic_DNA"/>
</dbReference>
<evidence type="ECO:0000313" key="2">
    <source>
        <dbReference type="EMBL" id="VVJ22743.1"/>
    </source>
</evidence>
<sequence>MNSELPPTEDPAPDRAPSLVELPEGILAQVEAELAAHGGSTAGDPAAQRAAEARILEILRAEQFTGPRFERLFGKMAHRLVGYAFPIMRHWIGSGHIFDECLKFRRPIIKQARAAASEWTLEEQEAFAIDSIIGTDAMQGGVQFFLNYGLRKGNWDPQKGASSGTYFVGACACCFASFCNKWWKDKVLAEAMLSSPAEADEEGEDLLQRIADTSVDPADAVVLRDSAARAMAQVKDPKIQEVLLRRSYLGQTQAEAATAVDLTPKAVERRLHTHRKNMRDDDDQGRP</sequence>
<protein>
    <submittedName>
        <fullName evidence="2">Uncharacterized protein</fullName>
    </submittedName>
</protein>
<evidence type="ECO:0000313" key="3">
    <source>
        <dbReference type="Proteomes" id="UP000399805"/>
    </source>
</evidence>
<reference evidence="2 3" key="1">
    <citation type="submission" date="2019-09" db="EMBL/GenBank/DDBJ databases">
        <authorList>
            <person name="Leyn A S."/>
        </authorList>
    </citation>
    <scope>NUCLEOTIDE SEQUENCE [LARGE SCALE GENOMIC DNA]</scope>
    <source>
        <strain evidence="2">AA231_1</strain>
    </source>
</reference>
<dbReference type="Proteomes" id="UP000399805">
    <property type="component" value="Unassembled WGS sequence"/>
</dbReference>
<feature type="region of interest" description="Disordered" evidence="1">
    <location>
        <begin position="265"/>
        <end position="287"/>
    </location>
</feature>
<evidence type="ECO:0000256" key="1">
    <source>
        <dbReference type="SAM" id="MobiDB-lite"/>
    </source>
</evidence>
<accession>A0A6I8M527</accession>
<organism evidence="2 3">
    <name type="scientific">Amycolatopsis camponoti</name>
    <dbReference type="NCBI Taxonomy" id="2606593"/>
    <lineage>
        <taxon>Bacteria</taxon>
        <taxon>Bacillati</taxon>
        <taxon>Actinomycetota</taxon>
        <taxon>Actinomycetes</taxon>
        <taxon>Pseudonocardiales</taxon>
        <taxon>Pseudonocardiaceae</taxon>
        <taxon>Amycolatopsis</taxon>
    </lineage>
</organism>
<proteinExistence type="predicted"/>
<dbReference type="InterPro" id="IPR036388">
    <property type="entry name" value="WH-like_DNA-bd_sf"/>
</dbReference>